<dbReference type="RefSeq" id="WP_123286105.1">
    <property type="nucleotide sequence ID" value="NZ_JACIJB010000001.1"/>
</dbReference>
<evidence type="ECO:0000313" key="11">
    <source>
        <dbReference type="EMBL" id="MBB5660018.1"/>
    </source>
</evidence>
<comment type="caution">
    <text evidence="11">The sequence shown here is derived from an EMBL/GenBank/DDBJ whole genome shotgun (WGS) entry which is preliminary data.</text>
</comment>
<dbReference type="InterPro" id="IPR044846">
    <property type="entry name" value="GH10"/>
</dbReference>
<organism evidence="11 12">
    <name type="scientific">Brevundimonas halotolerans</name>
    <dbReference type="NCBI Taxonomy" id="69670"/>
    <lineage>
        <taxon>Bacteria</taxon>
        <taxon>Pseudomonadati</taxon>
        <taxon>Pseudomonadota</taxon>
        <taxon>Alphaproteobacteria</taxon>
        <taxon>Caulobacterales</taxon>
        <taxon>Caulobacteraceae</taxon>
        <taxon>Brevundimonas</taxon>
    </lineage>
</organism>
<keyword evidence="8 9" id="KW-0624">Polysaccharide degradation</keyword>
<evidence type="ECO:0000256" key="3">
    <source>
        <dbReference type="ARBA" id="ARBA00022651"/>
    </source>
</evidence>
<evidence type="ECO:0000256" key="4">
    <source>
        <dbReference type="ARBA" id="ARBA00022729"/>
    </source>
</evidence>
<evidence type="ECO:0000259" key="10">
    <source>
        <dbReference type="PROSITE" id="PS51760"/>
    </source>
</evidence>
<gene>
    <name evidence="11" type="ORF">FHS65_000736</name>
</gene>
<dbReference type="InterPro" id="IPR017853">
    <property type="entry name" value="GH"/>
</dbReference>
<dbReference type="PANTHER" id="PTHR31490:SF88">
    <property type="entry name" value="BETA-XYLANASE"/>
    <property type="match status" value="1"/>
</dbReference>
<keyword evidence="4" id="KW-0732">Signal</keyword>
<dbReference type="EC" id="3.2.1.8" evidence="9"/>
<feature type="domain" description="GH10" evidence="10">
    <location>
        <begin position="33"/>
        <end position="351"/>
    </location>
</feature>
<accession>A0A7W9A238</accession>
<dbReference type="SUPFAM" id="SSF51445">
    <property type="entry name" value="(Trans)glycosidases"/>
    <property type="match status" value="1"/>
</dbReference>
<sequence length="355" mass="39284">MPDFRLTRRHLLASPLALSACGSAPSTPPLGPVRPLKDLTTVPVGVCGMSGQFDDAGWRRVVLTHFSQFTPEWEMKMEAILRPDRSLDFTLADRCADFATDNGLRLHGHALVWYSQGAEPFAGLDRKTFAADYDRYIREVTARYRGRAVGWDVVNEAVAEDGNGLRSHHWSERLGEIDHIRRAFDVAHEADPEALLFLNDYNLENLPRKGATFLNLVEKLLKAGTPLGGIGSQSHLDIEIAEGQITTFMRDAAEFGLPIHVSELDASLRSDRRVDLRSPADRQAQQTARVTELAEAFTALPPAQQYAFTVWGARDTDSWLRRDDRDDGRDSPLLFDASGMATPLYDAVAGPLGSG</sequence>
<comment type="similarity">
    <text evidence="2 9">Belongs to the glycosyl hydrolase 10 (cellulase F) family.</text>
</comment>
<dbReference type="PROSITE" id="PS51257">
    <property type="entry name" value="PROKAR_LIPOPROTEIN"/>
    <property type="match status" value="1"/>
</dbReference>
<dbReference type="Gene3D" id="3.20.20.80">
    <property type="entry name" value="Glycosidases"/>
    <property type="match status" value="1"/>
</dbReference>
<dbReference type="OrthoDB" id="9815836at2"/>
<dbReference type="GO" id="GO:0045493">
    <property type="term" value="P:xylan catabolic process"/>
    <property type="evidence" value="ECO:0007669"/>
    <property type="project" value="UniProtKB-KW"/>
</dbReference>
<evidence type="ECO:0000256" key="8">
    <source>
        <dbReference type="ARBA" id="ARBA00023326"/>
    </source>
</evidence>
<comment type="catalytic activity">
    <reaction evidence="1 9">
        <text>Endohydrolysis of (1-&gt;4)-beta-D-xylosidic linkages in xylans.</text>
        <dbReference type="EC" id="3.2.1.8"/>
    </reaction>
</comment>
<dbReference type="EMBL" id="JACIJB010000001">
    <property type="protein sequence ID" value="MBB5660018.1"/>
    <property type="molecule type" value="Genomic_DNA"/>
</dbReference>
<evidence type="ECO:0000256" key="1">
    <source>
        <dbReference type="ARBA" id="ARBA00000681"/>
    </source>
</evidence>
<keyword evidence="5 9" id="KW-0378">Hydrolase</keyword>
<name>A0A7W9A238_9CAUL</name>
<dbReference type="PROSITE" id="PS51760">
    <property type="entry name" value="GH10_2"/>
    <property type="match status" value="1"/>
</dbReference>
<evidence type="ECO:0000256" key="6">
    <source>
        <dbReference type="ARBA" id="ARBA00023277"/>
    </source>
</evidence>
<evidence type="ECO:0000256" key="2">
    <source>
        <dbReference type="ARBA" id="ARBA00007495"/>
    </source>
</evidence>
<keyword evidence="3 11" id="KW-0858">Xylan degradation</keyword>
<reference evidence="11 12" key="1">
    <citation type="submission" date="2020-08" db="EMBL/GenBank/DDBJ databases">
        <title>Genomic Encyclopedia of Type Strains, Phase IV (KMG-IV): sequencing the most valuable type-strain genomes for metagenomic binning, comparative biology and taxonomic classification.</title>
        <authorList>
            <person name="Goeker M."/>
        </authorList>
    </citation>
    <scope>NUCLEOTIDE SEQUENCE [LARGE SCALE GENOMIC DNA]</scope>
    <source>
        <strain evidence="11 12">DSM 24448</strain>
    </source>
</reference>
<keyword evidence="7 9" id="KW-0326">Glycosidase</keyword>
<dbReference type="Pfam" id="PF00331">
    <property type="entry name" value="Glyco_hydro_10"/>
    <property type="match status" value="1"/>
</dbReference>
<dbReference type="InterPro" id="IPR001000">
    <property type="entry name" value="GH10_dom"/>
</dbReference>
<dbReference type="PRINTS" id="PR00134">
    <property type="entry name" value="GLHYDRLASE10"/>
</dbReference>
<dbReference type="AlphaFoldDB" id="A0A7W9A238"/>
<dbReference type="GO" id="GO:0031176">
    <property type="term" value="F:endo-1,4-beta-xylanase activity"/>
    <property type="evidence" value="ECO:0007669"/>
    <property type="project" value="UniProtKB-EC"/>
</dbReference>
<evidence type="ECO:0000256" key="9">
    <source>
        <dbReference type="RuleBase" id="RU361174"/>
    </source>
</evidence>
<keyword evidence="6 9" id="KW-0119">Carbohydrate metabolism</keyword>
<dbReference type="PANTHER" id="PTHR31490">
    <property type="entry name" value="GLYCOSYL HYDROLASE"/>
    <property type="match status" value="1"/>
</dbReference>
<proteinExistence type="inferred from homology"/>
<dbReference type="Proteomes" id="UP000548978">
    <property type="component" value="Unassembled WGS sequence"/>
</dbReference>
<dbReference type="SMART" id="SM00633">
    <property type="entry name" value="Glyco_10"/>
    <property type="match status" value="1"/>
</dbReference>
<evidence type="ECO:0000256" key="5">
    <source>
        <dbReference type="ARBA" id="ARBA00022801"/>
    </source>
</evidence>
<keyword evidence="12" id="KW-1185">Reference proteome</keyword>
<evidence type="ECO:0000256" key="7">
    <source>
        <dbReference type="ARBA" id="ARBA00023295"/>
    </source>
</evidence>
<evidence type="ECO:0000313" key="12">
    <source>
        <dbReference type="Proteomes" id="UP000548978"/>
    </source>
</evidence>
<protein>
    <recommendedName>
        <fullName evidence="9">Beta-xylanase</fullName>
        <ecNumber evidence="9">3.2.1.8</ecNumber>
    </recommendedName>
</protein>